<dbReference type="Gene3D" id="3.40.50.10420">
    <property type="entry name" value="NagB/RpiA/CoA transferase-like"/>
    <property type="match status" value="1"/>
</dbReference>
<organism evidence="6 7">
    <name type="scientific">Muribacter muris</name>
    <dbReference type="NCBI Taxonomy" id="67855"/>
    <lineage>
        <taxon>Bacteria</taxon>
        <taxon>Pseudomonadati</taxon>
        <taxon>Pseudomonadota</taxon>
        <taxon>Gammaproteobacteria</taxon>
        <taxon>Pasteurellales</taxon>
        <taxon>Pasteurellaceae</taxon>
        <taxon>Muribacter</taxon>
    </lineage>
</organism>
<protein>
    <recommendedName>
        <fullName evidence="5">5-formyltetrahydrofolate cyclo-ligase</fullName>
        <ecNumber evidence="5">6.3.3.2</ecNumber>
    </recommendedName>
</protein>
<dbReference type="NCBIfam" id="TIGR02727">
    <property type="entry name" value="MTHFS_bact"/>
    <property type="match status" value="1"/>
</dbReference>
<dbReference type="Proteomes" id="UP000036270">
    <property type="component" value="Unassembled WGS sequence"/>
</dbReference>
<dbReference type="Pfam" id="PF01812">
    <property type="entry name" value="5-FTHF_cyc-lig"/>
    <property type="match status" value="1"/>
</dbReference>
<dbReference type="GO" id="GO:0035999">
    <property type="term" value="P:tetrahydrofolate interconversion"/>
    <property type="evidence" value="ECO:0007669"/>
    <property type="project" value="TreeGrafter"/>
</dbReference>
<proteinExistence type="inferred from homology"/>
<dbReference type="STRING" id="67855.RO21_09280"/>
<feature type="binding site" evidence="4">
    <location>
        <position position="63"/>
    </location>
    <ligand>
        <name>substrate</name>
    </ligand>
</feature>
<feature type="binding site" evidence="4">
    <location>
        <begin position="12"/>
        <end position="16"/>
    </location>
    <ligand>
        <name>ATP</name>
        <dbReference type="ChEBI" id="CHEBI:30616"/>
    </ligand>
</feature>
<dbReference type="GO" id="GO:0030272">
    <property type="term" value="F:5-formyltetrahydrofolate cyclo-ligase activity"/>
    <property type="evidence" value="ECO:0007669"/>
    <property type="project" value="UniProtKB-EC"/>
</dbReference>
<keyword evidence="7" id="KW-1185">Reference proteome</keyword>
<dbReference type="GO" id="GO:0046872">
    <property type="term" value="F:metal ion binding"/>
    <property type="evidence" value="ECO:0007669"/>
    <property type="project" value="UniProtKB-KW"/>
</dbReference>
<keyword evidence="3 4" id="KW-0067">ATP-binding</keyword>
<gene>
    <name evidence="6" type="ORF">RO21_09280</name>
</gene>
<dbReference type="PIRSF" id="PIRSF006806">
    <property type="entry name" value="FTHF_cligase"/>
    <property type="match status" value="1"/>
</dbReference>
<dbReference type="EMBL" id="JWIZ01000062">
    <property type="protein sequence ID" value="KMK50844.1"/>
    <property type="molecule type" value="Genomic_DNA"/>
</dbReference>
<name>A0A0J5P5U2_9PAST</name>
<dbReference type="SUPFAM" id="SSF100950">
    <property type="entry name" value="NagB/RpiA/CoA transferase-like"/>
    <property type="match status" value="1"/>
</dbReference>
<dbReference type="RefSeq" id="WP_047977510.1">
    <property type="nucleotide sequence ID" value="NZ_JWIZ01000062.1"/>
</dbReference>
<dbReference type="AlphaFoldDB" id="A0A0J5P5U2"/>
<dbReference type="InterPro" id="IPR002698">
    <property type="entry name" value="FTHF_cligase"/>
</dbReference>
<keyword evidence="2 4" id="KW-0547">Nucleotide-binding</keyword>
<evidence type="ECO:0000313" key="7">
    <source>
        <dbReference type="Proteomes" id="UP000036270"/>
    </source>
</evidence>
<evidence type="ECO:0000256" key="2">
    <source>
        <dbReference type="ARBA" id="ARBA00022741"/>
    </source>
</evidence>
<comment type="cofactor">
    <cofactor evidence="5">
        <name>Mg(2+)</name>
        <dbReference type="ChEBI" id="CHEBI:18420"/>
    </cofactor>
</comment>
<dbReference type="PATRIC" id="fig|67855.3.peg.1953"/>
<evidence type="ECO:0000256" key="4">
    <source>
        <dbReference type="PIRSR" id="PIRSR006806-1"/>
    </source>
</evidence>
<reference evidence="6 7" key="1">
    <citation type="submission" date="2014-12" db="EMBL/GenBank/DDBJ databases">
        <title>Reclassification of Actinobacillus muris as Muribacter muris.</title>
        <authorList>
            <person name="Christensen H."/>
            <person name="Nicklas W."/>
            <person name="Bisgaard M."/>
        </authorList>
    </citation>
    <scope>NUCLEOTIDE SEQUENCE [LARGE SCALE GENOMIC DNA]</scope>
    <source>
        <strain evidence="6 7">Ackerman80-443D</strain>
    </source>
</reference>
<dbReference type="InterPro" id="IPR037171">
    <property type="entry name" value="NagB/RpiA_transferase-like"/>
</dbReference>
<evidence type="ECO:0000256" key="3">
    <source>
        <dbReference type="ARBA" id="ARBA00022840"/>
    </source>
</evidence>
<feature type="binding site" evidence="4">
    <location>
        <begin position="143"/>
        <end position="151"/>
    </location>
    <ligand>
        <name>ATP</name>
        <dbReference type="ChEBI" id="CHEBI:30616"/>
    </ligand>
</feature>
<dbReference type="EC" id="6.3.3.2" evidence="5"/>
<keyword evidence="5" id="KW-0479">Metal-binding</keyword>
<sequence length="194" mass="21968">MLNTSLSSSEQRRLLRQAMKAKRLALSDAQQQFAANAILPHILTLVEQYQAQHIAFYQAFQGEISPQPAIDRLLKQGKKIYLPVLHPFSAHQLLFIAYQSPQDLSPNRFGILEPRLDVRKVLPFEQLDMLFLPLVACDKQGNRLGMGGGFYDRTLAQIPDVVSVGLAHRCQQVEQLPLESWDMPLQHLILGESE</sequence>
<evidence type="ECO:0000313" key="6">
    <source>
        <dbReference type="EMBL" id="KMK50844.1"/>
    </source>
</evidence>
<comment type="caution">
    <text evidence="6">The sequence shown here is derived from an EMBL/GenBank/DDBJ whole genome shotgun (WGS) entry which is preliminary data.</text>
</comment>
<dbReference type="InterPro" id="IPR024185">
    <property type="entry name" value="FTHF_cligase-like_sf"/>
</dbReference>
<dbReference type="GO" id="GO:0009396">
    <property type="term" value="P:folic acid-containing compound biosynthetic process"/>
    <property type="evidence" value="ECO:0007669"/>
    <property type="project" value="TreeGrafter"/>
</dbReference>
<evidence type="ECO:0000256" key="5">
    <source>
        <dbReference type="RuleBase" id="RU361279"/>
    </source>
</evidence>
<dbReference type="PANTHER" id="PTHR23407">
    <property type="entry name" value="ATPASE INHIBITOR/5-FORMYLTETRAHYDROFOLATE CYCLO-LIGASE"/>
    <property type="match status" value="1"/>
</dbReference>
<comment type="catalytic activity">
    <reaction evidence="5">
        <text>(6S)-5-formyl-5,6,7,8-tetrahydrofolate + ATP = (6R)-5,10-methenyltetrahydrofolate + ADP + phosphate</text>
        <dbReference type="Rhea" id="RHEA:10488"/>
        <dbReference type="ChEBI" id="CHEBI:30616"/>
        <dbReference type="ChEBI" id="CHEBI:43474"/>
        <dbReference type="ChEBI" id="CHEBI:57455"/>
        <dbReference type="ChEBI" id="CHEBI:57457"/>
        <dbReference type="ChEBI" id="CHEBI:456216"/>
        <dbReference type="EC" id="6.3.3.2"/>
    </reaction>
</comment>
<accession>A0A0J5P5U2</accession>
<dbReference type="GO" id="GO:0005524">
    <property type="term" value="F:ATP binding"/>
    <property type="evidence" value="ECO:0007669"/>
    <property type="project" value="UniProtKB-KW"/>
</dbReference>
<comment type="similarity">
    <text evidence="1 5">Belongs to the 5-formyltetrahydrofolate cyclo-ligase family.</text>
</comment>
<dbReference type="PANTHER" id="PTHR23407:SF1">
    <property type="entry name" value="5-FORMYLTETRAHYDROFOLATE CYCLO-LIGASE"/>
    <property type="match status" value="1"/>
</dbReference>
<evidence type="ECO:0000256" key="1">
    <source>
        <dbReference type="ARBA" id="ARBA00010638"/>
    </source>
</evidence>
<keyword evidence="5" id="KW-0460">Magnesium</keyword>